<feature type="transmembrane region" description="Helical" evidence="6">
    <location>
        <begin position="220"/>
        <end position="239"/>
    </location>
</feature>
<dbReference type="PANTHER" id="PTHR31113:SF20">
    <property type="entry name" value="UPF0496 PROTEIN 2-RELATED"/>
    <property type="match status" value="1"/>
</dbReference>
<comment type="caution">
    <text evidence="7">The sequence shown here is derived from an EMBL/GenBank/DDBJ whole genome shotgun (WGS) entry which is preliminary data.</text>
</comment>
<accession>A0AAV8T784</accession>
<dbReference type="Pfam" id="PF05055">
    <property type="entry name" value="DUF677"/>
    <property type="match status" value="1"/>
</dbReference>
<evidence type="ECO:0000313" key="8">
    <source>
        <dbReference type="Proteomes" id="UP001159364"/>
    </source>
</evidence>
<reference evidence="7 8" key="1">
    <citation type="submission" date="2021-09" db="EMBL/GenBank/DDBJ databases">
        <title>Genomic insights and catalytic innovation underlie evolution of tropane alkaloids biosynthesis.</title>
        <authorList>
            <person name="Wang Y.-J."/>
            <person name="Tian T."/>
            <person name="Huang J.-P."/>
            <person name="Huang S.-X."/>
        </authorList>
    </citation>
    <scope>NUCLEOTIDE SEQUENCE [LARGE SCALE GENOMIC DNA]</scope>
    <source>
        <strain evidence="7">KIB-2018</strain>
        <tissue evidence="7">Leaf</tissue>
    </source>
</reference>
<comment type="subcellular location">
    <subcellularLocation>
        <location evidence="1">Membrane</location>
    </subcellularLocation>
</comment>
<keyword evidence="5 6" id="KW-0472">Membrane</keyword>
<keyword evidence="4 6" id="KW-1133">Transmembrane helix</keyword>
<gene>
    <name evidence="7" type="ORF">K2173_007370</name>
</gene>
<dbReference type="EMBL" id="JAIWQS010000006">
    <property type="protein sequence ID" value="KAJ8762214.1"/>
    <property type="molecule type" value="Genomic_DNA"/>
</dbReference>
<dbReference type="AlphaFoldDB" id="A0AAV8T784"/>
<protein>
    <submittedName>
        <fullName evidence="7">Uncharacterized protein</fullName>
    </submittedName>
</protein>
<dbReference type="GO" id="GO:0016020">
    <property type="term" value="C:membrane"/>
    <property type="evidence" value="ECO:0007669"/>
    <property type="project" value="UniProtKB-SubCell"/>
</dbReference>
<feature type="transmembrane region" description="Helical" evidence="6">
    <location>
        <begin position="245"/>
        <end position="261"/>
    </location>
</feature>
<dbReference type="InterPro" id="IPR007749">
    <property type="entry name" value="DUF677"/>
</dbReference>
<proteinExistence type="inferred from homology"/>
<evidence type="ECO:0000256" key="2">
    <source>
        <dbReference type="ARBA" id="ARBA00009074"/>
    </source>
</evidence>
<keyword evidence="3 6" id="KW-0812">Transmembrane</keyword>
<evidence type="ECO:0000256" key="5">
    <source>
        <dbReference type="ARBA" id="ARBA00023136"/>
    </source>
</evidence>
<comment type="similarity">
    <text evidence="2">Belongs to the UPF0496 family.</text>
</comment>
<evidence type="ECO:0000256" key="1">
    <source>
        <dbReference type="ARBA" id="ARBA00004370"/>
    </source>
</evidence>
<organism evidence="7 8">
    <name type="scientific">Erythroxylum novogranatense</name>
    <dbReference type="NCBI Taxonomy" id="1862640"/>
    <lineage>
        <taxon>Eukaryota</taxon>
        <taxon>Viridiplantae</taxon>
        <taxon>Streptophyta</taxon>
        <taxon>Embryophyta</taxon>
        <taxon>Tracheophyta</taxon>
        <taxon>Spermatophyta</taxon>
        <taxon>Magnoliopsida</taxon>
        <taxon>eudicotyledons</taxon>
        <taxon>Gunneridae</taxon>
        <taxon>Pentapetalae</taxon>
        <taxon>rosids</taxon>
        <taxon>fabids</taxon>
        <taxon>Malpighiales</taxon>
        <taxon>Erythroxylaceae</taxon>
        <taxon>Erythroxylum</taxon>
    </lineage>
</organism>
<dbReference type="PANTHER" id="PTHR31113">
    <property type="entry name" value="UPF0496 PROTEIN 3-RELATED"/>
    <property type="match status" value="1"/>
</dbReference>
<evidence type="ECO:0000256" key="4">
    <source>
        <dbReference type="ARBA" id="ARBA00022989"/>
    </source>
</evidence>
<keyword evidence="8" id="KW-1185">Reference proteome</keyword>
<evidence type="ECO:0000256" key="3">
    <source>
        <dbReference type="ARBA" id="ARBA00022692"/>
    </source>
</evidence>
<name>A0AAV8T784_9ROSI</name>
<sequence length="378" mass="44508">MRKLVWAKFKSSFQSTGRIPKERRNSFNDELNVNEEYKKAFRTKSYLEMWTKVQGQLKTTDCEGIDRVSLSSSSSHVPFNIHLSDYLFEPQQQEPFKQMIESFRYHELLIDYFESSLESCNICELLLRCIHQTRSNYQRIRKVIKLSKRLQHPGEHTDKTCGAIFRELSAFSLLKNPLSYVSSLQFREIHDSNITLLHRLTSQQRNIRRRAKFNRFCKKIGGYALVISHTALVIALLIIALHSMVGIFAAPGLVCCSLCLFKKKMRSIHGRFKTSLLEKFHAQLDLASKGTFILINDFDTLSRLVKRLYDEIEHRKALADMCVRHKKPELLKEVLKEFHVQDPYYLEQIQELEQHIYLCFHTINRSRRLVMQEIMVDQ</sequence>
<dbReference type="Proteomes" id="UP001159364">
    <property type="component" value="Linkage Group LG06"/>
</dbReference>
<evidence type="ECO:0000313" key="7">
    <source>
        <dbReference type="EMBL" id="KAJ8762214.1"/>
    </source>
</evidence>
<evidence type="ECO:0000256" key="6">
    <source>
        <dbReference type="SAM" id="Phobius"/>
    </source>
</evidence>